<dbReference type="EnsemblPlants" id="AES91742">
    <property type="protein sequence ID" value="AES91742"/>
    <property type="gene ID" value="MTR_4g118440"/>
</dbReference>
<evidence type="ECO:0000259" key="5">
    <source>
        <dbReference type="Pfam" id="PF17766"/>
    </source>
</evidence>
<comment type="subcellular location">
    <subcellularLocation>
        <location evidence="1">Secreted</location>
    </subcellularLocation>
</comment>
<sequence length="221" mass="24539">MLEPDLIAPEVDIITSWSPVFSPSEVDGDSRKLEFNIVSGTLMTCPHVSGAAGSYPWRVKSTPLNPDLIYEASEMDYICLCGLDYDKIIMQQISGDDISCSNTTNSTTKDLNYPSFTLKAPHPNNHISGSFKRTVVTNVGSPTFTYRAFLTAPNELDVSSVPDVLSFSSLGEQQTYVLTINGALRKESTGSASLVWDDVVFHPNRNYNTNRFMAWSWFICR</sequence>
<dbReference type="GO" id="GO:0004252">
    <property type="term" value="F:serine-type endopeptidase activity"/>
    <property type="evidence" value="ECO:0007669"/>
    <property type="project" value="InterPro"/>
</dbReference>
<gene>
    <name evidence="6" type="ordered locus">MTR_4g118440</name>
</gene>
<dbReference type="PANTHER" id="PTHR10795">
    <property type="entry name" value="PROPROTEIN CONVERTASE SUBTILISIN/KEXIN"/>
    <property type="match status" value="1"/>
</dbReference>
<evidence type="ECO:0000256" key="3">
    <source>
        <dbReference type="ARBA" id="ARBA00022729"/>
    </source>
</evidence>
<name>G7JHW3_MEDTR</name>
<keyword evidence="3" id="KW-0732">Signal</keyword>
<dbReference type="Proteomes" id="UP000002051">
    <property type="component" value="Chromosome 4"/>
</dbReference>
<dbReference type="GO" id="GO:0005576">
    <property type="term" value="C:extracellular region"/>
    <property type="evidence" value="ECO:0007669"/>
    <property type="project" value="UniProtKB-SubCell"/>
</dbReference>
<evidence type="ECO:0000313" key="7">
    <source>
        <dbReference type="EnsemblPlants" id="AES91742"/>
    </source>
</evidence>
<dbReference type="SUPFAM" id="SSF52743">
    <property type="entry name" value="Subtilisin-like"/>
    <property type="match status" value="1"/>
</dbReference>
<evidence type="ECO:0000313" key="6">
    <source>
        <dbReference type="EMBL" id="AES91742.1"/>
    </source>
</evidence>
<reference evidence="6 8" key="2">
    <citation type="journal article" date="2014" name="BMC Genomics">
        <title>An improved genome release (version Mt4.0) for the model legume Medicago truncatula.</title>
        <authorList>
            <person name="Tang H."/>
            <person name="Krishnakumar V."/>
            <person name="Bidwell S."/>
            <person name="Rosen B."/>
            <person name="Chan A."/>
            <person name="Zhou S."/>
            <person name="Gentzbittel L."/>
            <person name="Childs K.L."/>
            <person name="Yandell M."/>
            <person name="Gundlach H."/>
            <person name="Mayer K.F."/>
            <person name="Schwartz D.C."/>
            <person name="Town C.D."/>
        </authorList>
    </citation>
    <scope>GENOME REANNOTATION</scope>
    <source>
        <strain evidence="7 8">cv. Jemalong A17</strain>
    </source>
</reference>
<dbReference type="AlphaFoldDB" id="G7JHW3"/>
<organism evidence="6 8">
    <name type="scientific">Medicago truncatula</name>
    <name type="common">Barrel medic</name>
    <name type="synonym">Medicago tribuloides</name>
    <dbReference type="NCBI Taxonomy" id="3880"/>
    <lineage>
        <taxon>Eukaryota</taxon>
        <taxon>Viridiplantae</taxon>
        <taxon>Streptophyta</taxon>
        <taxon>Embryophyta</taxon>
        <taxon>Tracheophyta</taxon>
        <taxon>Spermatophyta</taxon>
        <taxon>Magnoliopsida</taxon>
        <taxon>eudicotyledons</taxon>
        <taxon>Gunneridae</taxon>
        <taxon>Pentapetalae</taxon>
        <taxon>rosids</taxon>
        <taxon>fabids</taxon>
        <taxon>Fabales</taxon>
        <taxon>Fabaceae</taxon>
        <taxon>Papilionoideae</taxon>
        <taxon>50 kb inversion clade</taxon>
        <taxon>NPAAA clade</taxon>
        <taxon>Hologalegina</taxon>
        <taxon>IRL clade</taxon>
        <taxon>Trifolieae</taxon>
        <taxon>Medicago</taxon>
    </lineage>
</organism>
<dbReference type="PaxDb" id="3880-AES91742"/>
<dbReference type="InterPro" id="IPR041469">
    <property type="entry name" value="Subtilisin-like_FN3"/>
</dbReference>
<evidence type="ECO:0000256" key="2">
    <source>
        <dbReference type="ARBA" id="ARBA00011073"/>
    </source>
</evidence>
<dbReference type="EMBL" id="CM001220">
    <property type="protein sequence ID" value="AES91742.1"/>
    <property type="molecule type" value="Genomic_DNA"/>
</dbReference>
<keyword evidence="8" id="KW-1185">Reference proteome</keyword>
<protein>
    <submittedName>
        <fullName evidence="6">Subtilisin-like serine endopeptidase family protein, putative</fullName>
    </submittedName>
</protein>
<dbReference type="Gene3D" id="3.40.50.200">
    <property type="entry name" value="Peptidase S8/S53 domain"/>
    <property type="match status" value="1"/>
</dbReference>
<dbReference type="Gene3D" id="2.60.40.2310">
    <property type="match status" value="1"/>
</dbReference>
<dbReference type="eggNOG" id="ENOG502QRA7">
    <property type="taxonomic scope" value="Eukaryota"/>
</dbReference>
<evidence type="ECO:0000313" key="8">
    <source>
        <dbReference type="Proteomes" id="UP000002051"/>
    </source>
</evidence>
<proteinExistence type="inferred from homology"/>
<keyword evidence="4" id="KW-0325">Glycoprotein</keyword>
<evidence type="ECO:0000256" key="1">
    <source>
        <dbReference type="ARBA" id="ARBA00004613"/>
    </source>
</evidence>
<dbReference type="Pfam" id="PF17766">
    <property type="entry name" value="fn3_6"/>
    <property type="match status" value="1"/>
</dbReference>
<dbReference type="STRING" id="3880.G7JHW3"/>
<dbReference type="OMA" id="SWITANF"/>
<evidence type="ECO:0000256" key="4">
    <source>
        <dbReference type="ARBA" id="ARBA00023180"/>
    </source>
</evidence>
<dbReference type="GO" id="GO:0006508">
    <property type="term" value="P:proteolysis"/>
    <property type="evidence" value="ECO:0007669"/>
    <property type="project" value="InterPro"/>
</dbReference>
<reference evidence="6 8" key="1">
    <citation type="journal article" date="2011" name="Nature">
        <title>The Medicago genome provides insight into the evolution of rhizobial symbioses.</title>
        <authorList>
            <person name="Young N.D."/>
            <person name="Debelle F."/>
            <person name="Oldroyd G.E."/>
            <person name="Geurts R."/>
            <person name="Cannon S.B."/>
            <person name="Udvardi M.K."/>
            <person name="Benedito V.A."/>
            <person name="Mayer K.F."/>
            <person name="Gouzy J."/>
            <person name="Schoof H."/>
            <person name="Van de Peer Y."/>
            <person name="Proost S."/>
            <person name="Cook D.R."/>
            <person name="Meyers B.C."/>
            <person name="Spannagl M."/>
            <person name="Cheung F."/>
            <person name="De Mita S."/>
            <person name="Krishnakumar V."/>
            <person name="Gundlach H."/>
            <person name="Zhou S."/>
            <person name="Mudge J."/>
            <person name="Bharti A.K."/>
            <person name="Murray J.D."/>
            <person name="Naoumkina M.A."/>
            <person name="Rosen B."/>
            <person name="Silverstein K.A."/>
            <person name="Tang H."/>
            <person name="Rombauts S."/>
            <person name="Zhao P.X."/>
            <person name="Zhou P."/>
            <person name="Barbe V."/>
            <person name="Bardou P."/>
            <person name="Bechner M."/>
            <person name="Bellec A."/>
            <person name="Berger A."/>
            <person name="Berges H."/>
            <person name="Bidwell S."/>
            <person name="Bisseling T."/>
            <person name="Choisne N."/>
            <person name="Couloux A."/>
            <person name="Denny R."/>
            <person name="Deshpande S."/>
            <person name="Dai X."/>
            <person name="Doyle J.J."/>
            <person name="Dudez A.M."/>
            <person name="Farmer A.D."/>
            <person name="Fouteau S."/>
            <person name="Franken C."/>
            <person name="Gibelin C."/>
            <person name="Gish J."/>
            <person name="Goldstein S."/>
            <person name="Gonzalez A.J."/>
            <person name="Green P.J."/>
            <person name="Hallab A."/>
            <person name="Hartog M."/>
            <person name="Hua A."/>
            <person name="Humphray S.J."/>
            <person name="Jeong D.H."/>
            <person name="Jing Y."/>
            <person name="Jocker A."/>
            <person name="Kenton S.M."/>
            <person name="Kim D.J."/>
            <person name="Klee K."/>
            <person name="Lai H."/>
            <person name="Lang C."/>
            <person name="Lin S."/>
            <person name="Macmil S.L."/>
            <person name="Magdelenat G."/>
            <person name="Matthews L."/>
            <person name="McCorrison J."/>
            <person name="Monaghan E.L."/>
            <person name="Mun J.H."/>
            <person name="Najar F.Z."/>
            <person name="Nicholson C."/>
            <person name="Noirot C."/>
            <person name="O'Bleness M."/>
            <person name="Paule C.R."/>
            <person name="Poulain J."/>
            <person name="Prion F."/>
            <person name="Qin B."/>
            <person name="Qu C."/>
            <person name="Retzel E.F."/>
            <person name="Riddle C."/>
            <person name="Sallet E."/>
            <person name="Samain S."/>
            <person name="Samson N."/>
            <person name="Sanders I."/>
            <person name="Saurat O."/>
            <person name="Scarpelli C."/>
            <person name="Schiex T."/>
            <person name="Segurens B."/>
            <person name="Severin A.J."/>
            <person name="Sherrier D.J."/>
            <person name="Shi R."/>
            <person name="Sims S."/>
            <person name="Singer S.R."/>
            <person name="Sinharoy S."/>
            <person name="Sterck L."/>
            <person name="Viollet A."/>
            <person name="Wang B.B."/>
            <person name="Wang K."/>
            <person name="Wang M."/>
            <person name="Wang X."/>
            <person name="Warfsmann J."/>
            <person name="Weissenbach J."/>
            <person name="White D.D."/>
            <person name="White J.D."/>
            <person name="Wiley G.B."/>
            <person name="Wincker P."/>
            <person name="Xing Y."/>
            <person name="Yang L."/>
            <person name="Yao Z."/>
            <person name="Ying F."/>
            <person name="Zhai J."/>
            <person name="Zhou L."/>
            <person name="Zuber A."/>
            <person name="Denarie J."/>
            <person name="Dixon R.A."/>
            <person name="May G.D."/>
            <person name="Schwartz D.C."/>
            <person name="Rogers J."/>
            <person name="Quetier F."/>
            <person name="Town C.D."/>
            <person name="Roe B.A."/>
        </authorList>
    </citation>
    <scope>NUCLEOTIDE SEQUENCE [LARGE SCALE GENOMIC DNA]</scope>
    <source>
        <strain evidence="6">A17</strain>
        <strain evidence="7 8">cv. Jemalong A17</strain>
    </source>
</reference>
<reference evidence="7" key="3">
    <citation type="submission" date="2015-04" db="UniProtKB">
        <authorList>
            <consortium name="EnsemblPlants"/>
        </authorList>
    </citation>
    <scope>IDENTIFICATION</scope>
    <source>
        <strain evidence="7">cv. Jemalong A17</strain>
    </source>
</reference>
<dbReference type="HOGENOM" id="CLU_1252295_0_0_1"/>
<dbReference type="InterPro" id="IPR045051">
    <property type="entry name" value="SBT"/>
</dbReference>
<feature type="domain" description="Subtilisin-like protease fibronectin type-III" evidence="5">
    <location>
        <begin position="110"/>
        <end position="198"/>
    </location>
</feature>
<comment type="similarity">
    <text evidence="2">Belongs to the peptidase S8 family.</text>
</comment>
<accession>G7JHW3</accession>
<dbReference type="InterPro" id="IPR036852">
    <property type="entry name" value="Peptidase_S8/S53_dom_sf"/>
</dbReference>